<evidence type="ECO:0000256" key="19">
    <source>
        <dbReference type="ARBA" id="ARBA00023637"/>
    </source>
</evidence>
<dbReference type="Gene3D" id="3.30.200.20">
    <property type="entry name" value="Phosphorylase Kinase, domain 1"/>
    <property type="match status" value="1"/>
</dbReference>
<dbReference type="EMBL" id="LVLJ01000312">
    <property type="protein sequence ID" value="OAE34807.1"/>
    <property type="molecule type" value="Genomic_DNA"/>
</dbReference>
<evidence type="ECO:0000256" key="11">
    <source>
        <dbReference type="ARBA" id="ARBA00022741"/>
    </source>
</evidence>
<feature type="compositionally biased region" description="Basic and acidic residues" evidence="22">
    <location>
        <begin position="79"/>
        <end position="114"/>
    </location>
</feature>
<dbReference type="FunFam" id="3.30.200.20:FF:000123">
    <property type="entry name" value="serine/threonine-protein kinase PRP4 homolog"/>
    <property type="match status" value="1"/>
</dbReference>
<dbReference type="InterPro" id="IPR011009">
    <property type="entry name" value="Kinase-like_dom_sf"/>
</dbReference>
<comment type="subcellular location">
    <subcellularLocation>
        <location evidence="2">Chromosome</location>
    </subcellularLocation>
    <subcellularLocation>
        <location evidence="1">Nucleus</location>
    </subcellularLocation>
</comment>
<keyword evidence="6" id="KW-0723">Serine/threonine-protein kinase</keyword>
<gene>
    <name evidence="24" type="ORF">AXG93_2528s1730</name>
</gene>
<dbReference type="CDD" id="cd14135">
    <property type="entry name" value="STKc_PRP4"/>
    <property type="match status" value="1"/>
</dbReference>
<keyword evidence="16" id="KW-0508">mRNA splicing</keyword>
<feature type="compositionally biased region" description="Basic and acidic residues" evidence="22">
    <location>
        <begin position="535"/>
        <end position="551"/>
    </location>
</feature>
<organism evidence="24 25">
    <name type="scientific">Marchantia polymorpha subsp. ruderalis</name>
    <dbReference type="NCBI Taxonomy" id="1480154"/>
    <lineage>
        <taxon>Eukaryota</taxon>
        <taxon>Viridiplantae</taxon>
        <taxon>Streptophyta</taxon>
        <taxon>Embryophyta</taxon>
        <taxon>Marchantiophyta</taxon>
        <taxon>Marchantiopsida</taxon>
        <taxon>Marchantiidae</taxon>
        <taxon>Marchantiales</taxon>
        <taxon>Marchantiaceae</taxon>
        <taxon>Marchantia</taxon>
    </lineage>
</organism>
<feature type="compositionally biased region" description="Basic and acidic residues" evidence="22">
    <location>
        <begin position="385"/>
        <end position="408"/>
    </location>
</feature>
<feature type="compositionally biased region" description="Basic and acidic residues" evidence="22">
    <location>
        <begin position="283"/>
        <end position="301"/>
    </location>
</feature>
<evidence type="ECO:0000259" key="23">
    <source>
        <dbReference type="PROSITE" id="PS50011"/>
    </source>
</evidence>
<feature type="compositionally biased region" description="Basic and acidic residues" evidence="22">
    <location>
        <begin position="122"/>
        <end position="205"/>
    </location>
</feature>
<accession>A0A176WNW4</accession>
<evidence type="ECO:0000256" key="13">
    <source>
        <dbReference type="ARBA" id="ARBA00022840"/>
    </source>
</evidence>
<dbReference type="PROSITE" id="PS50011">
    <property type="entry name" value="PROTEIN_KINASE_DOM"/>
    <property type="match status" value="1"/>
</dbReference>
<evidence type="ECO:0000256" key="3">
    <source>
        <dbReference type="ARBA" id="ARBA00012513"/>
    </source>
</evidence>
<keyword evidence="11" id="KW-0547">Nucleotide-binding</keyword>
<dbReference type="PANTHER" id="PTHR24058:SF103">
    <property type="entry name" value="SERINE_THREONINE-PROTEIN KINASE PRP4 HOMOLOG"/>
    <property type="match status" value="1"/>
</dbReference>
<dbReference type="GO" id="GO:0045292">
    <property type="term" value="P:mRNA cis splicing, via spliceosome"/>
    <property type="evidence" value="ECO:0007669"/>
    <property type="project" value="InterPro"/>
</dbReference>
<feature type="compositionally biased region" description="Basic and acidic residues" evidence="22">
    <location>
        <begin position="735"/>
        <end position="747"/>
    </location>
</feature>
<feature type="region of interest" description="Disordered" evidence="22">
    <location>
        <begin position="1"/>
        <end position="780"/>
    </location>
</feature>
<dbReference type="FunFam" id="1.10.510.10:FF:000078">
    <property type="entry name" value="Serine/threonine-protein kinase PRP4 homolog"/>
    <property type="match status" value="1"/>
</dbReference>
<feature type="region of interest" description="Disordered" evidence="22">
    <location>
        <begin position="794"/>
        <end position="814"/>
    </location>
</feature>
<dbReference type="SUPFAM" id="SSF56112">
    <property type="entry name" value="Protein kinase-like (PK-like)"/>
    <property type="match status" value="1"/>
</dbReference>
<keyword evidence="4" id="KW-0158">Chromosome</keyword>
<dbReference type="EC" id="2.7.11.1" evidence="3"/>
<keyword evidence="5" id="KW-1017">Isopeptide bond</keyword>
<keyword evidence="12" id="KW-0418">Kinase</keyword>
<dbReference type="Gene3D" id="1.10.510.10">
    <property type="entry name" value="Transferase(Phosphotransferase) domain 1"/>
    <property type="match status" value="1"/>
</dbReference>
<feature type="domain" description="Protein kinase" evidence="23">
    <location>
        <begin position="950"/>
        <end position="1223"/>
    </location>
</feature>
<evidence type="ECO:0000256" key="16">
    <source>
        <dbReference type="ARBA" id="ARBA00023187"/>
    </source>
</evidence>
<dbReference type="PROSITE" id="PS00108">
    <property type="entry name" value="PROTEIN_KINASE_ST"/>
    <property type="match status" value="1"/>
</dbReference>
<feature type="compositionally biased region" description="Basic and acidic residues" evidence="22">
    <location>
        <begin position="51"/>
        <end position="61"/>
    </location>
</feature>
<keyword evidence="17" id="KW-0539">Nucleus</keyword>
<keyword evidence="15" id="KW-0007">Acetylation</keyword>
<evidence type="ECO:0000256" key="20">
    <source>
        <dbReference type="ARBA" id="ARBA00031858"/>
    </source>
</evidence>
<dbReference type="SMART" id="SM00220">
    <property type="entry name" value="S_TKc"/>
    <property type="match status" value="1"/>
</dbReference>
<evidence type="ECO:0000256" key="22">
    <source>
        <dbReference type="SAM" id="MobiDB-lite"/>
    </source>
</evidence>
<dbReference type="InterPro" id="IPR044092">
    <property type="entry name" value="STKc_PRP4"/>
</dbReference>
<keyword evidence="25" id="KW-1185">Reference proteome</keyword>
<feature type="compositionally biased region" description="Polar residues" evidence="22">
    <location>
        <begin position="426"/>
        <end position="437"/>
    </location>
</feature>
<feature type="compositionally biased region" description="Basic and acidic residues" evidence="22">
    <location>
        <begin position="489"/>
        <end position="517"/>
    </location>
</feature>
<feature type="compositionally biased region" description="Basic and acidic residues" evidence="22">
    <location>
        <begin position="562"/>
        <end position="588"/>
    </location>
</feature>
<evidence type="ECO:0000256" key="7">
    <source>
        <dbReference type="ARBA" id="ARBA00022553"/>
    </source>
</evidence>
<evidence type="ECO:0000256" key="9">
    <source>
        <dbReference type="ARBA" id="ARBA00022679"/>
    </source>
</evidence>
<dbReference type="PANTHER" id="PTHR24058">
    <property type="entry name" value="DUAL SPECIFICITY PROTEIN KINASE"/>
    <property type="match status" value="1"/>
</dbReference>
<dbReference type="GO" id="GO:0005694">
    <property type="term" value="C:chromosome"/>
    <property type="evidence" value="ECO:0007669"/>
    <property type="project" value="UniProtKB-SubCell"/>
</dbReference>
<feature type="compositionally biased region" description="Basic and acidic residues" evidence="22">
    <location>
        <begin position="342"/>
        <end position="376"/>
    </location>
</feature>
<evidence type="ECO:0000256" key="2">
    <source>
        <dbReference type="ARBA" id="ARBA00004286"/>
    </source>
</evidence>
<keyword evidence="9" id="KW-0808">Transferase</keyword>
<feature type="compositionally biased region" description="Basic and acidic residues" evidence="22">
    <location>
        <begin position="636"/>
        <end position="719"/>
    </location>
</feature>
<feature type="compositionally biased region" description="Basic and acidic residues" evidence="22">
    <location>
        <begin position="606"/>
        <end position="629"/>
    </location>
</feature>
<sequence>MDPSENTDLAMEEEVEESRVDMEVVDNGWDGGLAKVSAGTLGDVEDDAEILEAKKSKESRESRRKRKEREAAGDVVEDAGVREERKKRRDERDKRRGKDLDDHERHRENRDKKDVKRKKGKENKERKERREERHGSDREIRVQEDSKDLDLRDRETFDRRERRERKLDRKDSVDDESHVREIRDRDGVRAGTSDRTHSRNDDVKASSHPKPAVVDDEQEEGEILDEDSCPAKDLESGEICMGEEADNRDGVRNEAAATVIKAQGKADKSRWDSPPLETLSSVEESKIDHRERVAGKSDRTSKSSPNALQSMLGIAEAYDSESQASDEKPVVSADLRSGKFYIAKESENGARSEGPDLERNPGFDKKRAGDKFESKKHSMGPPEQRGSESKDRKYSKSGESRSRHDGSKLKSSQSLEAGHSNHADTESPSDLSLIASSKSKHARHSLSPAAEDAAHASGKRGNGGRRRRSPSPENINITSKDRQRRGRSPSKDSANHRHSERGRSRSLESAKDREVLPKRIPSAEIARSHVRGRSRSRDGVRDRRTGVDGHDRKKRSWSPDSSYERRHSKDNQDHLDRNRRSKSRESARLKPASRADSVDRKRRSRSRESLREKRVSTEWESGRRAESMERRRRSRSRESSHRRGEERDVSRHGDGTERRRGSRDVPRDYKGEDRDASRHEWRADDGLYRNSRDDRSYRDGRHFENNRENMYKMDRERDWNANNTNDRTRGHKTSHFKDSQHSNKDSLADSTMEEENQEEYQERVASQLAAQEEDDPEKIKVESRLRRQAILEKYQRQEQQKSAEEPATNDMQGKSSYEVIARLLLSRTNTTDVKKQHVDQSNGSTTDAGGPARIESGSLNAELSLGKGTLQNGALPQETTLDGGLGAGSPKSERSADMFCDDIFGESPAGGRRLGKGDGLALDTSGLTDNWDDAEGYYCFRIGEMLDGRYEVASSHGRGVFSTVVRARDLKAGRGEPEEVAIKIIRNNETMFKAGQQELVILKKLAGADPENKRHCVRLLSSFEYRSHLCLVFESLHMNLREILKKFGRNIGINLNAVRVYAKQLFIALKHLKNCGVLHCDIKPDNMLVNEAKNVLKLCDFGSAMFAGENEITPYLVSRFYRAPEIILGLPYDHALDIWSVGCCLYELYTGKMLFPGHTNNDMLRLHMELKGPFPKKMLKKAAFADQHFDQDFNFCAIEEDPVTKKTIKRILVNVRPKDMGILVNSSGSFAVHFLVVVPGTDVGGEGGHWETAAVGLETICYWAILPEDKTLFYWMPPGLSEQLLVLLVPGNSFQKVVAARLFSASLTSQRSEPLFSVLSVTSLRIIISVGSLGLLSRAAVPPVVDQSVNRYASCLVSSSTALQVDGLVSGS</sequence>
<evidence type="ECO:0000256" key="12">
    <source>
        <dbReference type="ARBA" id="ARBA00022777"/>
    </source>
</evidence>
<keyword evidence="14" id="KW-0832">Ubl conjugation</keyword>
<feature type="region of interest" description="Disordered" evidence="22">
    <location>
        <begin position="870"/>
        <end position="893"/>
    </location>
</feature>
<proteinExistence type="inferred from homology"/>
<evidence type="ECO:0000256" key="18">
    <source>
        <dbReference type="ARBA" id="ARBA00023596"/>
    </source>
</evidence>
<reference evidence="24" key="1">
    <citation type="submission" date="2016-03" db="EMBL/GenBank/DDBJ databases">
        <title>Mechanisms controlling the formation of the plant cell surface in tip-growing cells are functionally conserved among land plants.</title>
        <authorList>
            <person name="Honkanen S."/>
            <person name="Jones V.A."/>
            <person name="Morieri G."/>
            <person name="Champion C."/>
            <person name="Hetherington A.J."/>
            <person name="Kelly S."/>
            <person name="Saint-Marcoux D."/>
            <person name="Proust H."/>
            <person name="Prescott H."/>
            <person name="Dolan L."/>
        </authorList>
    </citation>
    <scope>NUCLEOTIDE SEQUENCE [LARGE SCALE GENOMIC DNA]</scope>
    <source>
        <tissue evidence="24">Whole gametophyte</tissue>
    </source>
</reference>
<dbReference type="Pfam" id="PF00069">
    <property type="entry name" value="Pkinase"/>
    <property type="match status" value="1"/>
</dbReference>
<comment type="similarity">
    <text evidence="18">Belongs to the protein kinase superfamily. CMGC Ser/Thr protein kinase family.</text>
</comment>
<evidence type="ECO:0000256" key="14">
    <source>
        <dbReference type="ARBA" id="ARBA00022843"/>
    </source>
</evidence>
<name>A0A176WNW4_MARPO</name>
<evidence type="ECO:0000256" key="17">
    <source>
        <dbReference type="ARBA" id="ARBA00023242"/>
    </source>
</evidence>
<dbReference type="GO" id="GO:0005681">
    <property type="term" value="C:spliceosomal complex"/>
    <property type="evidence" value="ECO:0007669"/>
    <property type="project" value="UniProtKB-KW"/>
</dbReference>
<comment type="caution">
    <text evidence="24">The sequence shown here is derived from an EMBL/GenBank/DDBJ whole genome shotgun (WGS) entry which is preliminary data.</text>
</comment>
<comment type="subunit">
    <text evidence="21">Interacts with CLK1 C-terminus. Associates with the U5 snRNP and NCOR1 deacetylase complexes. Identified in the spliceosome C complex.</text>
</comment>
<dbReference type="GO" id="GO:0004674">
    <property type="term" value="F:protein serine/threonine kinase activity"/>
    <property type="evidence" value="ECO:0007669"/>
    <property type="project" value="UniProtKB-KW"/>
</dbReference>
<feature type="compositionally biased region" description="Acidic residues" evidence="22">
    <location>
        <begin position="214"/>
        <end position="228"/>
    </location>
</feature>
<evidence type="ECO:0000256" key="15">
    <source>
        <dbReference type="ARBA" id="ARBA00022990"/>
    </source>
</evidence>
<keyword evidence="7" id="KW-0597">Phosphoprotein</keyword>
<feature type="compositionally biased region" description="Polar residues" evidence="22">
    <location>
        <begin position="870"/>
        <end position="880"/>
    </location>
</feature>
<dbReference type="InterPro" id="IPR050494">
    <property type="entry name" value="Ser_Thr_dual-spec_kinase"/>
</dbReference>
<keyword evidence="13" id="KW-0067">ATP-binding</keyword>
<dbReference type="Proteomes" id="UP000077202">
    <property type="component" value="Unassembled WGS sequence"/>
</dbReference>
<evidence type="ECO:0000256" key="4">
    <source>
        <dbReference type="ARBA" id="ARBA00022454"/>
    </source>
</evidence>
<keyword evidence="10" id="KW-0747">Spliceosome</keyword>
<feature type="compositionally biased region" description="Basic and acidic residues" evidence="22">
    <location>
        <begin position="794"/>
        <end position="804"/>
    </location>
</feature>
<dbReference type="GO" id="GO:0005524">
    <property type="term" value="F:ATP binding"/>
    <property type="evidence" value="ECO:0007669"/>
    <property type="project" value="UniProtKB-KW"/>
</dbReference>
<keyword evidence="8" id="KW-0507">mRNA processing</keyword>
<protein>
    <recommendedName>
        <fullName evidence="19">Serine/threonine-protein kinase PRP4 homolog</fullName>
        <ecNumber evidence="3">2.7.11.1</ecNumber>
    </recommendedName>
    <alternativeName>
        <fullName evidence="20">PRP4 pre-mRNA-processing factor 4 homolog</fullName>
    </alternativeName>
</protein>
<evidence type="ECO:0000313" key="25">
    <source>
        <dbReference type="Proteomes" id="UP000077202"/>
    </source>
</evidence>
<evidence type="ECO:0000256" key="5">
    <source>
        <dbReference type="ARBA" id="ARBA00022499"/>
    </source>
</evidence>
<dbReference type="InterPro" id="IPR000719">
    <property type="entry name" value="Prot_kinase_dom"/>
</dbReference>
<evidence type="ECO:0000256" key="10">
    <source>
        <dbReference type="ARBA" id="ARBA00022728"/>
    </source>
</evidence>
<feature type="region of interest" description="Disordered" evidence="22">
    <location>
        <begin position="831"/>
        <end position="855"/>
    </location>
</feature>
<evidence type="ECO:0000256" key="21">
    <source>
        <dbReference type="ARBA" id="ARBA00046964"/>
    </source>
</evidence>
<evidence type="ECO:0000256" key="8">
    <source>
        <dbReference type="ARBA" id="ARBA00022664"/>
    </source>
</evidence>
<evidence type="ECO:0000256" key="1">
    <source>
        <dbReference type="ARBA" id="ARBA00004123"/>
    </source>
</evidence>
<dbReference type="InterPro" id="IPR008271">
    <property type="entry name" value="Ser/Thr_kinase_AS"/>
</dbReference>
<evidence type="ECO:0000256" key="6">
    <source>
        <dbReference type="ARBA" id="ARBA00022527"/>
    </source>
</evidence>
<evidence type="ECO:0000313" key="24">
    <source>
        <dbReference type="EMBL" id="OAE34807.1"/>
    </source>
</evidence>